<sequence length="114" mass="12455">MNIIKGFKFAFTGIKEAFKTEKNMKVHFLLAILATSSALFLNFSALEWVILAITIGFVFAMEFINTSLEQIVDIVSPQIQEKAQVAKDVAAAGVLVSAVVAILVGSFLFLPKIF</sequence>
<name>A0A2H0BHY0_9BACT</name>
<keyword evidence="9 17" id="KW-0067">ATP-binding</keyword>
<feature type="binding site" evidence="18">
    <location>
        <position position="69"/>
    </location>
    <ligand>
        <name>a divalent metal cation</name>
        <dbReference type="ChEBI" id="CHEBI:60240"/>
    </ligand>
</feature>
<keyword evidence="8 20" id="KW-0418">Kinase</keyword>
<feature type="binding site" evidence="16">
    <location>
        <position position="62"/>
    </location>
    <ligand>
        <name>substrate</name>
    </ligand>
</feature>
<evidence type="ECO:0000256" key="3">
    <source>
        <dbReference type="ARBA" id="ARBA00022475"/>
    </source>
</evidence>
<comment type="similarity">
    <text evidence="2">Belongs to the bacterial diacylglycerol kinase family.</text>
</comment>
<keyword evidence="7 17" id="KW-0547">Nucleotide-binding</keyword>
<keyword evidence="6 19" id="KW-0812">Transmembrane</keyword>
<evidence type="ECO:0000256" key="9">
    <source>
        <dbReference type="ARBA" id="ARBA00022840"/>
    </source>
</evidence>
<comment type="caution">
    <text evidence="20">The sequence shown here is derived from an EMBL/GenBank/DDBJ whole genome shotgun (WGS) entry which is preliminary data.</text>
</comment>
<keyword evidence="11" id="KW-0443">Lipid metabolism</keyword>
<keyword evidence="13" id="KW-0594">Phospholipid biosynthesis</keyword>
<feature type="transmembrane region" description="Helical" evidence="19">
    <location>
        <begin position="89"/>
        <end position="110"/>
    </location>
</feature>
<comment type="subcellular location">
    <subcellularLocation>
        <location evidence="1">Cell membrane</location>
        <topology evidence="1">Multi-pass membrane protein</topology>
    </subcellularLocation>
</comment>
<dbReference type="GO" id="GO:0016301">
    <property type="term" value="F:kinase activity"/>
    <property type="evidence" value="ECO:0007669"/>
    <property type="project" value="UniProtKB-KW"/>
</dbReference>
<keyword evidence="14" id="KW-1208">Phospholipid metabolism</keyword>
<dbReference type="Pfam" id="PF01219">
    <property type="entry name" value="DAGK_prokar"/>
    <property type="match status" value="1"/>
</dbReference>
<proteinExistence type="inferred from homology"/>
<evidence type="ECO:0000256" key="12">
    <source>
        <dbReference type="ARBA" id="ARBA00023136"/>
    </source>
</evidence>
<reference evidence="20 21" key="1">
    <citation type="submission" date="2017-09" db="EMBL/GenBank/DDBJ databases">
        <title>Depth-based differentiation of microbial function through sediment-hosted aquifers and enrichment of novel symbionts in the deep terrestrial subsurface.</title>
        <authorList>
            <person name="Probst A.J."/>
            <person name="Ladd B."/>
            <person name="Jarett J.K."/>
            <person name="Geller-Mcgrath D.E."/>
            <person name="Sieber C.M."/>
            <person name="Emerson J.B."/>
            <person name="Anantharaman K."/>
            <person name="Thomas B.C."/>
            <person name="Malmstrom R."/>
            <person name="Stieglmeier M."/>
            <person name="Klingl A."/>
            <person name="Woyke T."/>
            <person name="Ryan C.M."/>
            <person name="Banfield J.F."/>
        </authorList>
    </citation>
    <scope>NUCLEOTIDE SEQUENCE [LARGE SCALE GENOMIC DNA]</scope>
    <source>
        <strain evidence="20">CG22_combo_CG10-13_8_21_14_all_45_10</strain>
    </source>
</reference>
<dbReference type="GO" id="GO:0008654">
    <property type="term" value="P:phospholipid biosynthetic process"/>
    <property type="evidence" value="ECO:0007669"/>
    <property type="project" value="UniProtKB-KW"/>
</dbReference>
<evidence type="ECO:0000313" key="20">
    <source>
        <dbReference type="EMBL" id="PIP57282.1"/>
    </source>
</evidence>
<evidence type="ECO:0000256" key="7">
    <source>
        <dbReference type="ARBA" id="ARBA00022741"/>
    </source>
</evidence>
<dbReference type="CDD" id="cd14265">
    <property type="entry name" value="UDPK_IM_like"/>
    <property type="match status" value="1"/>
</dbReference>
<evidence type="ECO:0000256" key="5">
    <source>
        <dbReference type="ARBA" id="ARBA00022679"/>
    </source>
</evidence>
<evidence type="ECO:0000256" key="10">
    <source>
        <dbReference type="ARBA" id="ARBA00022989"/>
    </source>
</evidence>
<keyword evidence="10 19" id="KW-1133">Transmembrane helix</keyword>
<protein>
    <submittedName>
        <fullName evidence="20">Diacylglycerol kinase</fullName>
    </submittedName>
</protein>
<dbReference type="Proteomes" id="UP000230759">
    <property type="component" value="Unassembled WGS sequence"/>
</dbReference>
<evidence type="ECO:0000256" key="17">
    <source>
        <dbReference type="PIRSR" id="PIRSR600829-3"/>
    </source>
</evidence>
<evidence type="ECO:0000256" key="13">
    <source>
        <dbReference type="ARBA" id="ARBA00023209"/>
    </source>
</evidence>
<dbReference type="AlphaFoldDB" id="A0A2H0BHY0"/>
<feature type="transmembrane region" description="Helical" evidence="19">
    <location>
        <begin position="26"/>
        <end position="43"/>
    </location>
</feature>
<feature type="binding site" evidence="17">
    <location>
        <position position="21"/>
    </location>
    <ligand>
        <name>ATP</name>
        <dbReference type="ChEBI" id="CHEBI:30616"/>
    </ligand>
</feature>
<feature type="binding site" evidence="18">
    <location>
        <position position="21"/>
    </location>
    <ligand>
        <name>a divalent metal cation</name>
        <dbReference type="ChEBI" id="CHEBI:60240"/>
    </ligand>
</feature>
<keyword evidence="12 19" id="KW-0472">Membrane</keyword>
<evidence type="ECO:0000256" key="6">
    <source>
        <dbReference type="ARBA" id="ARBA00022692"/>
    </source>
</evidence>
<gene>
    <name evidence="20" type="ORF">COX04_00385</name>
</gene>
<dbReference type="Gene3D" id="1.10.287.3610">
    <property type="match status" value="1"/>
</dbReference>
<dbReference type="GO" id="GO:0046872">
    <property type="term" value="F:metal ion binding"/>
    <property type="evidence" value="ECO:0007669"/>
    <property type="project" value="UniProtKB-KW"/>
</dbReference>
<organism evidence="20 21">
    <name type="scientific">Candidatus Woesebacteria bacterium CG22_combo_CG10-13_8_21_14_all_45_10</name>
    <dbReference type="NCBI Taxonomy" id="1975060"/>
    <lineage>
        <taxon>Bacteria</taxon>
        <taxon>Candidatus Woeseibacteriota</taxon>
    </lineage>
</organism>
<keyword evidence="18" id="KW-0479">Metal-binding</keyword>
<evidence type="ECO:0000313" key="21">
    <source>
        <dbReference type="Proteomes" id="UP000230759"/>
    </source>
</evidence>
<dbReference type="PANTHER" id="PTHR34299">
    <property type="entry name" value="DIACYLGLYCEROL KINASE"/>
    <property type="match status" value="1"/>
</dbReference>
<evidence type="ECO:0000256" key="1">
    <source>
        <dbReference type="ARBA" id="ARBA00004651"/>
    </source>
</evidence>
<keyword evidence="4" id="KW-0444">Lipid biosynthesis</keyword>
<keyword evidence="5" id="KW-0808">Transferase</keyword>
<comment type="cofactor">
    <cofactor evidence="18">
        <name>Mg(2+)</name>
        <dbReference type="ChEBI" id="CHEBI:18420"/>
    </cofactor>
    <text evidence="18">Mn(2+), Zn(2+), Cd(2+) and Co(2+) support activity to lesser extents.</text>
</comment>
<feature type="binding site" evidence="17">
    <location>
        <position position="69"/>
    </location>
    <ligand>
        <name>ATP</name>
        <dbReference type="ChEBI" id="CHEBI:30616"/>
    </ligand>
</feature>
<dbReference type="GO" id="GO:0005886">
    <property type="term" value="C:plasma membrane"/>
    <property type="evidence" value="ECO:0007669"/>
    <property type="project" value="UniProtKB-SubCell"/>
</dbReference>
<evidence type="ECO:0000256" key="4">
    <source>
        <dbReference type="ARBA" id="ARBA00022516"/>
    </source>
</evidence>
<dbReference type="PROSITE" id="PS01069">
    <property type="entry name" value="DAGK_PROKAR"/>
    <property type="match status" value="1"/>
</dbReference>
<feature type="binding site" evidence="17">
    <location>
        <begin position="87"/>
        <end position="88"/>
    </location>
    <ligand>
        <name>ATP</name>
        <dbReference type="ChEBI" id="CHEBI:30616"/>
    </ligand>
</feature>
<dbReference type="InterPro" id="IPR036945">
    <property type="entry name" value="DAGK_sf"/>
</dbReference>
<keyword evidence="18" id="KW-0460">Magnesium</keyword>
<dbReference type="InterPro" id="IPR000829">
    <property type="entry name" value="DAGK"/>
</dbReference>
<evidence type="ECO:0000256" key="18">
    <source>
        <dbReference type="PIRSR" id="PIRSR600829-4"/>
    </source>
</evidence>
<evidence type="ECO:0000256" key="19">
    <source>
        <dbReference type="SAM" id="Phobius"/>
    </source>
</evidence>
<dbReference type="PANTHER" id="PTHR34299:SF1">
    <property type="entry name" value="DIACYLGLYCEROL KINASE"/>
    <property type="match status" value="1"/>
</dbReference>
<dbReference type="InterPro" id="IPR033717">
    <property type="entry name" value="UDPK"/>
</dbReference>
<keyword evidence="3" id="KW-1003">Cell membrane</keyword>
<evidence type="ECO:0000256" key="14">
    <source>
        <dbReference type="ARBA" id="ARBA00023264"/>
    </source>
</evidence>
<dbReference type="GO" id="GO:0005524">
    <property type="term" value="F:ATP binding"/>
    <property type="evidence" value="ECO:0007669"/>
    <property type="project" value="UniProtKB-KW"/>
</dbReference>
<evidence type="ECO:0000256" key="11">
    <source>
        <dbReference type="ARBA" id="ARBA00023098"/>
    </source>
</evidence>
<dbReference type="EMBL" id="PCSV01000010">
    <property type="protein sequence ID" value="PIP57282.1"/>
    <property type="molecule type" value="Genomic_DNA"/>
</dbReference>
<evidence type="ECO:0000256" key="16">
    <source>
        <dbReference type="PIRSR" id="PIRSR600829-2"/>
    </source>
</evidence>
<feature type="active site" description="Proton acceptor" evidence="15">
    <location>
        <position position="62"/>
    </location>
</feature>
<evidence type="ECO:0000256" key="8">
    <source>
        <dbReference type="ARBA" id="ARBA00022777"/>
    </source>
</evidence>
<evidence type="ECO:0000256" key="2">
    <source>
        <dbReference type="ARBA" id="ARBA00005967"/>
    </source>
</evidence>
<accession>A0A2H0BHY0</accession>
<feature type="transmembrane region" description="Helical" evidence="19">
    <location>
        <begin position="49"/>
        <end position="68"/>
    </location>
</feature>
<evidence type="ECO:0000256" key="15">
    <source>
        <dbReference type="PIRSR" id="PIRSR600829-1"/>
    </source>
</evidence>